<accession>E0W3Q8</accession>
<name>E0W3Q8_PEDHC</name>
<organism>
    <name type="scientific">Pediculus humanus subsp. corporis</name>
    <name type="common">Body louse</name>
    <dbReference type="NCBI Taxonomy" id="121224"/>
    <lineage>
        <taxon>Eukaryota</taxon>
        <taxon>Metazoa</taxon>
        <taxon>Ecdysozoa</taxon>
        <taxon>Arthropoda</taxon>
        <taxon>Hexapoda</taxon>
        <taxon>Insecta</taxon>
        <taxon>Pterygota</taxon>
        <taxon>Neoptera</taxon>
        <taxon>Paraneoptera</taxon>
        <taxon>Psocodea</taxon>
        <taxon>Troctomorpha</taxon>
        <taxon>Phthiraptera</taxon>
        <taxon>Anoplura</taxon>
        <taxon>Pediculidae</taxon>
        <taxon>Pediculus</taxon>
    </lineage>
</organism>
<dbReference type="EnsemblMetazoa" id="PHUM608050-RA">
    <property type="protein sequence ID" value="PHUM608050-PA"/>
    <property type="gene ID" value="PHUM608050"/>
</dbReference>
<dbReference type="HOGENOM" id="CLU_164264_1_0_1"/>
<evidence type="ECO:0000313" key="2">
    <source>
        <dbReference type="EnsemblMetazoa" id="PHUM608050-PA"/>
    </source>
</evidence>
<dbReference type="CTD" id="8237143"/>
<proteinExistence type="predicted"/>
<dbReference type="EMBL" id="DS235882">
    <property type="protein sequence ID" value="EEB20264.1"/>
    <property type="molecule type" value="Genomic_DNA"/>
</dbReference>
<reference evidence="1" key="1">
    <citation type="submission" date="2007-04" db="EMBL/GenBank/DDBJ databases">
        <title>Annotation of Pediculus humanus corporis strain USDA.</title>
        <authorList>
            <person name="Kirkness E."/>
            <person name="Hannick L."/>
            <person name="Hass B."/>
            <person name="Bruggner R."/>
            <person name="Lawson D."/>
            <person name="Bidwell S."/>
            <person name="Joardar V."/>
            <person name="Caler E."/>
            <person name="Walenz B."/>
            <person name="Inman J."/>
            <person name="Schobel S."/>
            <person name="Galinsky K."/>
            <person name="Amedeo P."/>
            <person name="Strausberg R."/>
        </authorList>
    </citation>
    <scope>NUCLEOTIDE SEQUENCE</scope>
    <source>
        <strain evidence="1">USDA</strain>
    </source>
</reference>
<dbReference type="VEuPathDB" id="VectorBase:PHUM608050"/>
<dbReference type="FunCoup" id="E0W3Q8">
    <property type="interactions" value="29"/>
</dbReference>
<keyword evidence="3" id="KW-1185">Reference proteome</keyword>
<dbReference type="EMBL" id="AAZO01007430">
    <property type="status" value="NOT_ANNOTATED_CDS"/>
    <property type="molecule type" value="Genomic_DNA"/>
</dbReference>
<gene>
    <name evidence="2" type="primary">8237143</name>
    <name evidence="1" type="ORF">Phum_PHUM608050</name>
</gene>
<protein>
    <submittedName>
        <fullName evidence="1 2">Uncharacterized protein</fullName>
    </submittedName>
</protein>
<dbReference type="GeneID" id="8237143"/>
<dbReference type="OrthoDB" id="6067390at2759"/>
<reference evidence="2" key="3">
    <citation type="submission" date="2021-02" db="UniProtKB">
        <authorList>
            <consortium name="EnsemblMetazoa"/>
        </authorList>
    </citation>
    <scope>IDENTIFICATION</scope>
    <source>
        <strain evidence="2">USDA</strain>
    </source>
</reference>
<dbReference type="KEGG" id="phu:Phum_PHUM608050"/>
<dbReference type="AlphaFoldDB" id="E0W3Q8"/>
<dbReference type="InParanoid" id="E0W3Q8"/>
<dbReference type="RefSeq" id="XP_002433002.1">
    <property type="nucleotide sequence ID" value="XM_002432957.1"/>
</dbReference>
<evidence type="ECO:0000313" key="1">
    <source>
        <dbReference type="EMBL" id="EEB20264.1"/>
    </source>
</evidence>
<dbReference type="Proteomes" id="UP000009046">
    <property type="component" value="Unassembled WGS sequence"/>
</dbReference>
<sequence length="80" mass="9546">MSSRRMLYPYHIKAKFALFPHRFMWEKDWRFKYTCIAAILVLPIMLKLQSGINSPGNVKRWEATVAKNEAEHQKHVAHMF</sequence>
<reference evidence="1" key="2">
    <citation type="submission" date="2007-04" db="EMBL/GenBank/DDBJ databases">
        <title>The genome of the human body louse.</title>
        <authorList>
            <consortium name="The Human Body Louse Genome Consortium"/>
            <person name="Kirkness E."/>
            <person name="Walenz B."/>
            <person name="Hass B."/>
            <person name="Bruggner R."/>
            <person name="Strausberg R."/>
        </authorList>
    </citation>
    <scope>NUCLEOTIDE SEQUENCE</scope>
    <source>
        <strain evidence="1">USDA</strain>
    </source>
</reference>
<evidence type="ECO:0000313" key="3">
    <source>
        <dbReference type="Proteomes" id="UP000009046"/>
    </source>
</evidence>